<reference evidence="3 4" key="1">
    <citation type="submission" date="2019-07" db="EMBL/GenBank/DDBJ databases">
        <title>Whole genome shotgun sequence of Cellulomonas composti NBRC 100758.</title>
        <authorList>
            <person name="Hosoyama A."/>
            <person name="Uohara A."/>
            <person name="Ohji S."/>
            <person name="Ichikawa N."/>
        </authorList>
    </citation>
    <scope>NUCLEOTIDE SEQUENCE [LARGE SCALE GENOMIC DNA]</scope>
    <source>
        <strain evidence="3 4">NBRC 100758</strain>
    </source>
</reference>
<organism evidence="3 4">
    <name type="scientific">Cellulomonas composti</name>
    <dbReference type="NCBI Taxonomy" id="266130"/>
    <lineage>
        <taxon>Bacteria</taxon>
        <taxon>Bacillati</taxon>
        <taxon>Actinomycetota</taxon>
        <taxon>Actinomycetes</taxon>
        <taxon>Micrococcales</taxon>
        <taxon>Cellulomonadaceae</taxon>
        <taxon>Cellulomonas</taxon>
    </lineage>
</organism>
<proteinExistence type="predicted"/>
<accession>A0A511J7I9</accession>
<dbReference type="InterPro" id="IPR003870">
    <property type="entry name" value="DUF222"/>
</dbReference>
<feature type="domain" description="DUF222" evidence="2">
    <location>
        <begin position="57"/>
        <end position="349"/>
    </location>
</feature>
<evidence type="ECO:0000259" key="2">
    <source>
        <dbReference type="Pfam" id="PF02720"/>
    </source>
</evidence>
<name>A0A511J7I9_9CELL</name>
<gene>
    <name evidence="3" type="ORF">CCO02nite_03410</name>
</gene>
<keyword evidence="4" id="KW-1185">Reference proteome</keyword>
<evidence type="ECO:0000313" key="4">
    <source>
        <dbReference type="Proteomes" id="UP000321720"/>
    </source>
</evidence>
<sequence>MASAWPDGSVAYPREGADVPTLVGSLGGRNVSSASDTDLLAMVVGWQQVIGGAMAEQATLVRELGARRLGGVMSALPAELAAALALTTTTAESLLVRAESLAEHPALDRALRDGRIDARKIDIVIDEVASLTPASDWDGDRESRAETVSRIVEAAATFACGLTTTKLRRFVRREVLAADPASAEKRAVAEVAKRHVSIDWKPDSMAWVSAYLPAQDAMVLRAVLDAAADATSADDPRTKDQRRADTFTSIFATIAETGLLPCGSPLPARHRVRPHIEVTVAAETLLGLDDAPAYLSGYGPIPAGLARQIAADGTWRRVLTDGRNGPLLERGRTTYRPGADLTGTVIARDRTCTFPGCAQPAGASELDHIEPFDARTGRGPTTLTNLHAACKRHHDLKTEGRWRVRRDARSGAVVWTSAGGITYAMHPQSVLAAPEAVRGEHGGEFRRPPALAPPDEPPF</sequence>
<dbReference type="CDD" id="cd00085">
    <property type="entry name" value="HNHc"/>
    <property type="match status" value="1"/>
</dbReference>
<dbReference type="EMBL" id="BJWG01000001">
    <property type="protein sequence ID" value="GEL93683.1"/>
    <property type="molecule type" value="Genomic_DNA"/>
</dbReference>
<dbReference type="Proteomes" id="UP000321720">
    <property type="component" value="Unassembled WGS sequence"/>
</dbReference>
<comment type="caution">
    <text evidence="3">The sequence shown here is derived from an EMBL/GenBank/DDBJ whole genome shotgun (WGS) entry which is preliminary data.</text>
</comment>
<dbReference type="AlphaFoldDB" id="A0A511J7I9"/>
<evidence type="ECO:0000313" key="3">
    <source>
        <dbReference type="EMBL" id="GEL93683.1"/>
    </source>
</evidence>
<feature type="compositionally biased region" description="Pro residues" evidence="1">
    <location>
        <begin position="450"/>
        <end position="459"/>
    </location>
</feature>
<feature type="compositionally biased region" description="Basic and acidic residues" evidence="1">
    <location>
        <begin position="437"/>
        <end position="447"/>
    </location>
</feature>
<protein>
    <recommendedName>
        <fullName evidence="2">DUF222 domain-containing protein</fullName>
    </recommendedName>
</protein>
<feature type="region of interest" description="Disordered" evidence="1">
    <location>
        <begin position="437"/>
        <end position="459"/>
    </location>
</feature>
<dbReference type="InterPro" id="IPR003615">
    <property type="entry name" value="HNH_nuc"/>
</dbReference>
<dbReference type="Pfam" id="PF02720">
    <property type="entry name" value="DUF222"/>
    <property type="match status" value="1"/>
</dbReference>
<evidence type="ECO:0000256" key="1">
    <source>
        <dbReference type="SAM" id="MobiDB-lite"/>
    </source>
</evidence>